<sequence length="64" mass="6727">SSAMDKPRSRISVSQSLAASRRPTSRICPRDGAPPRHSHRASTHSTPTASLSARSSSRSSPSAV</sequence>
<comment type="caution">
    <text evidence="2">The sequence shown here is derived from an EMBL/GenBank/DDBJ whole genome shotgun (WGS) entry which is preliminary data.</text>
</comment>
<evidence type="ECO:0000256" key="1">
    <source>
        <dbReference type="SAM" id="MobiDB-lite"/>
    </source>
</evidence>
<feature type="region of interest" description="Disordered" evidence="1">
    <location>
        <begin position="1"/>
        <end position="64"/>
    </location>
</feature>
<evidence type="ECO:0000313" key="2">
    <source>
        <dbReference type="EMBL" id="GMR57995.1"/>
    </source>
</evidence>
<protein>
    <submittedName>
        <fullName evidence="2">Uncharacterized protein</fullName>
    </submittedName>
</protein>
<dbReference type="EMBL" id="BTRK01000006">
    <property type="protein sequence ID" value="GMR57995.1"/>
    <property type="molecule type" value="Genomic_DNA"/>
</dbReference>
<feature type="non-terminal residue" evidence="2">
    <location>
        <position position="1"/>
    </location>
</feature>
<feature type="compositionally biased region" description="Low complexity" evidence="1">
    <location>
        <begin position="45"/>
        <end position="64"/>
    </location>
</feature>
<dbReference type="Proteomes" id="UP001328107">
    <property type="component" value="Unassembled WGS sequence"/>
</dbReference>
<evidence type="ECO:0000313" key="3">
    <source>
        <dbReference type="Proteomes" id="UP001328107"/>
    </source>
</evidence>
<feature type="non-terminal residue" evidence="2">
    <location>
        <position position="64"/>
    </location>
</feature>
<keyword evidence="3" id="KW-1185">Reference proteome</keyword>
<organism evidence="2 3">
    <name type="scientific">Pristionchus mayeri</name>
    <dbReference type="NCBI Taxonomy" id="1317129"/>
    <lineage>
        <taxon>Eukaryota</taxon>
        <taxon>Metazoa</taxon>
        <taxon>Ecdysozoa</taxon>
        <taxon>Nematoda</taxon>
        <taxon>Chromadorea</taxon>
        <taxon>Rhabditida</taxon>
        <taxon>Rhabditina</taxon>
        <taxon>Diplogasteromorpha</taxon>
        <taxon>Diplogasteroidea</taxon>
        <taxon>Neodiplogasteridae</taxon>
        <taxon>Pristionchus</taxon>
    </lineage>
</organism>
<gene>
    <name evidence="2" type="ORF">PMAYCL1PPCAC_28190</name>
</gene>
<proteinExistence type="predicted"/>
<reference evidence="3" key="1">
    <citation type="submission" date="2022-10" db="EMBL/GenBank/DDBJ databases">
        <title>Genome assembly of Pristionchus species.</title>
        <authorList>
            <person name="Yoshida K."/>
            <person name="Sommer R.J."/>
        </authorList>
    </citation>
    <scope>NUCLEOTIDE SEQUENCE [LARGE SCALE GENOMIC DNA]</scope>
    <source>
        <strain evidence="3">RS5460</strain>
    </source>
</reference>
<accession>A0AAN5D8H4</accession>
<dbReference type="AlphaFoldDB" id="A0AAN5D8H4"/>
<name>A0AAN5D8H4_9BILA</name>